<dbReference type="InterPro" id="IPR005671">
    <property type="entry name" value="LeuA_bact_synth"/>
</dbReference>
<dbReference type="SMART" id="SM00917">
    <property type="entry name" value="LeuA_dimer"/>
    <property type="match status" value="1"/>
</dbReference>
<keyword evidence="5" id="KW-0028">Amino-acid biosynthesis</keyword>
<dbReference type="FunFam" id="1.10.238.260:FF:000001">
    <property type="entry name" value="2-isopropylmalate synthase"/>
    <property type="match status" value="1"/>
</dbReference>
<dbReference type="UniPathway" id="UPA00048">
    <property type="reaction ID" value="UER00070"/>
</dbReference>
<dbReference type="SUPFAM" id="SSF51569">
    <property type="entry name" value="Aldolase"/>
    <property type="match status" value="1"/>
</dbReference>
<dbReference type="InterPro" id="IPR036230">
    <property type="entry name" value="LeuA_allosteric_dom_sf"/>
</dbReference>
<dbReference type="CDD" id="cd07940">
    <property type="entry name" value="DRE_TIM_IPMS"/>
    <property type="match status" value="1"/>
</dbReference>
<proteinExistence type="inferred from homology"/>
<dbReference type="InterPro" id="IPR013785">
    <property type="entry name" value="Aldolase_TIM"/>
</dbReference>
<evidence type="ECO:0000256" key="2">
    <source>
        <dbReference type="ARBA" id="ARBA00009396"/>
    </source>
</evidence>
<keyword evidence="6" id="KW-0808">Transferase</keyword>
<evidence type="ECO:0000256" key="1">
    <source>
        <dbReference type="ARBA" id="ARBA00004689"/>
    </source>
</evidence>
<dbReference type="SUPFAM" id="SSF110921">
    <property type="entry name" value="2-isopropylmalate synthase LeuA, allosteric (dimerisation) domain"/>
    <property type="match status" value="1"/>
</dbReference>
<comment type="pathway">
    <text evidence="1">Amino-acid biosynthesis; L-leucine biosynthesis; L-leucine from 3-methyl-2-oxobutanoate: step 1/4.</text>
</comment>
<evidence type="ECO:0000313" key="10">
    <source>
        <dbReference type="EMBL" id="PVU93456.1"/>
    </source>
</evidence>
<evidence type="ECO:0000256" key="5">
    <source>
        <dbReference type="ARBA" id="ARBA00022605"/>
    </source>
</evidence>
<organism evidence="10 11">
    <name type="scientific">Smittium simulii</name>
    <dbReference type="NCBI Taxonomy" id="133385"/>
    <lineage>
        <taxon>Eukaryota</taxon>
        <taxon>Fungi</taxon>
        <taxon>Fungi incertae sedis</taxon>
        <taxon>Zoopagomycota</taxon>
        <taxon>Kickxellomycotina</taxon>
        <taxon>Harpellomycetes</taxon>
        <taxon>Harpellales</taxon>
        <taxon>Legeriomycetaceae</taxon>
        <taxon>Smittium</taxon>
    </lineage>
</organism>
<dbReference type="AlphaFoldDB" id="A0A2T9YM92"/>
<dbReference type="PROSITE" id="PS00815">
    <property type="entry name" value="AIPM_HOMOCIT_SYNTH_1"/>
    <property type="match status" value="1"/>
</dbReference>
<dbReference type="InterPro" id="IPR054691">
    <property type="entry name" value="LeuA/HCS_post-cat"/>
</dbReference>
<dbReference type="NCBIfam" id="NF002086">
    <property type="entry name" value="PRK00915.1-3"/>
    <property type="match status" value="1"/>
</dbReference>
<comment type="caution">
    <text evidence="10">The sequence shown here is derived from an EMBL/GenBank/DDBJ whole genome shotgun (WGS) entry which is preliminary data.</text>
</comment>
<comment type="similarity">
    <text evidence="2">Belongs to the alpha-IPM synthase/homocitrate synthase family. LeuA type 1 subfamily.</text>
</comment>
<evidence type="ECO:0000256" key="7">
    <source>
        <dbReference type="ARBA" id="ARBA00022723"/>
    </source>
</evidence>
<dbReference type="InterPro" id="IPR002034">
    <property type="entry name" value="AIPM/Hcit_synth_CS"/>
</dbReference>
<dbReference type="PROSITE" id="PS00816">
    <property type="entry name" value="AIPM_HOMOCIT_SYNTH_2"/>
    <property type="match status" value="1"/>
</dbReference>
<dbReference type="EC" id="2.3.3.13" evidence="3"/>
<dbReference type="InterPro" id="IPR000891">
    <property type="entry name" value="PYR_CT"/>
</dbReference>
<dbReference type="Gene3D" id="3.20.20.70">
    <property type="entry name" value="Aldolase class I"/>
    <property type="match status" value="1"/>
</dbReference>
<evidence type="ECO:0000313" key="11">
    <source>
        <dbReference type="Proteomes" id="UP000245383"/>
    </source>
</evidence>
<dbReference type="FunFam" id="3.20.20.70:FF:000010">
    <property type="entry name" value="2-isopropylmalate synthase"/>
    <property type="match status" value="1"/>
</dbReference>
<dbReference type="GO" id="GO:0009098">
    <property type="term" value="P:L-leucine biosynthetic process"/>
    <property type="evidence" value="ECO:0007669"/>
    <property type="project" value="UniProtKB-UniPathway"/>
</dbReference>
<keyword evidence="8" id="KW-0100">Branched-chain amino acid biosynthesis</keyword>
<dbReference type="Pfam" id="PF08502">
    <property type="entry name" value="LeuA_dimer"/>
    <property type="match status" value="1"/>
</dbReference>
<dbReference type="Gene3D" id="1.10.238.260">
    <property type="match status" value="1"/>
</dbReference>
<dbReference type="NCBIfam" id="TIGR00973">
    <property type="entry name" value="leuA_bact"/>
    <property type="match status" value="1"/>
</dbReference>
<evidence type="ECO:0000256" key="3">
    <source>
        <dbReference type="ARBA" id="ARBA00012973"/>
    </source>
</evidence>
<protein>
    <recommendedName>
        <fullName evidence="3">2-isopropylmalate synthase</fullName>
        <ecNumber evidence="3">2.3.3.13</ecNumber>
    </recommendedName>
</protein>
<gene>
    <name evidence="10" type="ORF">BB561_003269</name>
</gene>
<dbReference type="InterPro" id="IPR050073">
    <property type="entry name" value="2-IPM_HCS-like"/>
</dbReference>
<keyword evidence="11" id="KW-1185">Reference proteome</keyword>
<dbReference type="Pfam" id="PF00682">
    <property type="entry name" value="HMGL-like"/>
    <property type="match status" value="1"/>
</dbReference>
<evidence type="ECO:0000256" key="6">
    <source>
        <dbReference type="ARBA" id="ARBA00022679"/>
    </source>
</evidence>
<sequence length="564" mass="60990">MYKKNKLIIFDTTLRDGEQSPGVTLSVDEKVVIAKQLSRLGVDVVEAGFPVASPGDFLAVQKIAQEVGHLMEGREKVGKPITVCGFSRAVPKDIEATFQAIKDAPCHMIHTALATSDIHLKYKLNMSRDQCIERAVSAVKLAKSFCKDVEFSPEDGARSDPEFLIEVLSKVIAAGATVVNVADTVGYKTPREFGNLVAYLIEHVKDSDKVMWSVHCHNDLGLATANTLAGITNGALQVEVTMNGIGERAGNTSLEEVIMNIQTRSLEYPVYHTINTKLLVPTSKMVSDLTGMAVQPNKAIVGRNAFLHESGIHQDGVLKNKETYEIIRPEDVGVYTSNILLGKHSGRHAIKTRLEEIGYGGNSLTDDQMNNVFSRFKNLADSKKSAVTDDDLLAIISDLFSRAHTSSSYNSKTESSTSAKSNGEISHIKAYYELVHLQVVSGTGISATATITLKENSSGSILTDAALAQTGPVEAAFNAIKLITKQDISLTMYNITATGYGADSACKATVKIKENKQSQEHSVFTGVAAETDIVTASAIAYIYSINKMLAQKYDASESRSSLQD</sequence>
<evidence type="ECO:0000256" key="4">
    <source>
        <dbReference type="ARBA" id="ARBA00022430"/>
    </source>
</evidence>
<feature type="domain" description="Pyruvate carboxyltransferase" evidence="9">
    <location>
        <begin position="7"/>
        <end position="280"/>
    </location>
</feature>
<dbReference type="PANTHER" id="PTHR10277">
    <property type="entry name" value="HOMOCITRATE SYNTHASE-RELATED"/>
    <property type="match status" value="1"/>
</dbReference>
<dbReference type="Proteomes" id="UP000245383">
    <property type="component" value="Unassembled WGS sequence"/>
</dbReference>
<dbReference type="PROSITE" id="PS50991">
    <property type="entry name" value="PYR_CT"/>
    <property type="match status" value="1"/>
</dbReference>
<dbReference type="OrthoDB" id="2015253at2759"/>
<dbReference type="PANTHER" id="PTHR10277:SF9">
    <property type="entry name" value="2-ISOPROPYLMALATE SYNTHASE 1, CHLOROPLASTIC-RELATED"/>
    <property type="match status" value="1"/>
</dbReference>
<dbReference type="EMBL" id="MBFR01000128">
    <property type="protein sequence ID" value="PVU93456.1"/>
    <property type="molecule type" value="Genomic_DNA"/>
</dbReference>
<name>A0A2T9YM92_9FUNG</name>
<dbReference type="InterPro" id="IPR013709">
    <property type="entry name" value="2-isopropylmalate_synth_dimer"/>
</dbReference>
<dbReference type="GO" id="GO:0003852">
    <property type="term" value="F:2-isopropylmalate synthase activity"/>
    <property type="evidence" value="ECO:0007669"/>
    <property type="project" value="UniProtKB-EC"/>
</dbReference>
<dbReference type="Pfam" id="PF22617">
    <property type="entry name" value="HCS_D2"/>
    <property type="match status" value="1"/>
</dbReference>
<dbReference type="STRING" id="133385.A0A2T9YM92"/>
<accession>A0A2T9YM92</accession>
<evidence type="ECO:0000256" key="8">
    <source>
        <dbReference type="ARBA" id="ARBA00023304"/>
    </source>
</evidence>
<reference evidence="10 11" key="1">
    <citation type="journal article" date="2018" name="MBio">
        <title>Comparative Genomics Reveals the Core Gene Toolbox for the Fungus-Insect Symbiosis.</title>
        <authorList>
            <person name="Wang Y."/>
            <person name="Stata M."/>
            <person name="Wang W."/>
            <person name="Stajich J.E."/>
            <person name="White M.M."/>
            <person name="Moncalvo J.M."/>
        </authorList>
    </citation>
    <scope>NUCLEOTIDE SEQUENCE [LARGE SCALE GENOMIC DNA]</scope>
    <source>
        <strain evidence="10 11">SWE-8-4</strain>
    </source>
</reference>
<dbReference type="HAMAP" id="MF_01025">
    <property type="entry name" value="LeuA_type1"/>
    <property type="match status" value="1"/>
</dbReference>
<keyword evidence="7" id="KW-0479">Metal-binding</keyword>
<keyword evidence="4" id="KW-0432">Leucine biosynthesis</keyword>
<evidence type="ECO:0000259" key="9">
    <source>
        <dbReference type="PROSITE" id="PS50991"/>
    </source>
</evidence>
<dbReference type="GO" id="GO:0010177">
    <property type="term" value="F:methylthioalkylmalate synthase activity"/>
    <property type="evidence" value="ECO:0007669"/>
    <property type="project" value="UniProtKB-ARBA"/>
</dbReference>
<dbReference type="Gene3D" id="3.30.160.270">
    <property type="match status" value="1"/>
</dbReference>
<dbReference type="GO" id="GO:0046872">
    <property type="term" value="F:metal ion binding"/>
    <property type="evidence" value="ECO:0007669"/>
    <property type="project" value="UniProtKB-KW"/>
</dbReference>